<dbReference type="EMBL" id="JAUSQU010000001">
    <property type="protein sequence ID" value="MDP9843271.1"/>
    <property type="molecule type" value="Genomic_DNA"/>
</dbReference>
<evidence type="ECO:0000313" key="2">
    <source>
        <dbReference type="Proteomes" id="UP001225356"/>
    </source>
</evidence>
<comment type="caution">
    <text evidence="1">The sequence shown here is derived from an EMBL/GenBank/DDBJ whole genome shotgun (WGS) entry which is preliminary data.</text>
</comment>
<evidence type="ECO:0008006" key="3">
    <source>
        <dbReference type="Google" id="ProtNLM"/>
    </source>
</evidence>
<dbReference type="Proteomes" id="UP001225356">
    <property type="component" value="Unassembled WGS sequence"/>
</dbReference>
<dbReference type="RefSeq" id="WP_307557369.1">
    <property type="nucleotide sequence ID" value="NZ_JAUSQU010000001.1"/>
</dbReference>
<proteinExistence type="predicted"/>
<evidence type="ECO:0000313" key="1">
    <source>
        <dbReference type="EMBL" id="MDP9843271.1"/>
    </source>
</evidence>
<sequence>MRIAGVSPTVIAESLGYASSAAAVKDITRAMQKAAKAEQIASEELLKMEIDRLDRLMAGIWSKALQGDVKAVEQAEKLITRRCSLLGLDLINRNGSESSDAVSLLGALFAQMQARHTPAGLPTVEIVDAIEASEDGE</sequence>
<gene>
    <name evidence="1" type="ORF">J2853_002482</name>
</gene>
<reference evidence="1 2" key="1">
    <citation type="submission" date="2023-07" db="EMBL/GenBank/DDBJ databases">
        <title>Sequencing the genomes of 1000 actinobacteria strains.</title>
        <authorList>
            <person name="Klenk H.-P."/>
        </authorList>
    </citation>
    <scope>NUCLEOTIDE SEQUENCE [LARGE SCALE GENOMIC DNA]</scope>
    <source>
        <strain evidence="1 2">DSM 46740</strain>
    </source>
</reference>
<organism evidence="1 2">
    <name type="scientific">Streptosporangium lutulentum</name>
    <dbReference type="NCBI Taxonomy" id="1461250"/>
    <lineage>
        <taxon>Bacteria</taxon>
        <taxon>Bacillati</taxon>
        <taxon>Actinomycetota</taxon>
        <taxon>Actinomycetes</taxon>
        <taxon>Streptosporangiales</taxon>
        <taxon>Streptosporangiaceae</taxon>
        <taxon>Streptosporangium</taxon>
    </lineage>
</organism>
<accession>A0ABT9Q957</accession>
<name>A0ABT9Q957_9ACTN</name>
<keyword evidence="2" id="KW-1185">Reference proteome</keyword>
<protein>
    <recommendedName>
        <fullName evidence="3">Terminase small subunit</fullName>
    </recommendedName>
</protein>